<dbReference type="AlphaFoldDB" id="A0A9P3GSY2"/>
<organism evidence="2 3">
    <name type="scientific">Phanerochaete sordida</name>
    <dbReference type="NCBI Taxonomy" id="48140"/>
    <lineage>
        <taxon>Eukaryota</taxon>
        <taxon>Fungi</taxon>
        <taxon>Dikarya</taxon>
        <taxon>Basidiomycota</taxon>
        <taxon>Agaricomycotina</taxon>
        <taxon>Agaricomycetes</taxon>
        <taxon>Polyporales</taxon>
        <taxon>Phanerochaetaceae</taxon>
        <taxon>Phanerochaete</taxon>
    </lineage>
</organism>
<evidence type="ECO:0000313" key="2">
    <source>
        <dbReference type="EMBL" id="GJF01003.1"/>
    </source>
</evidence>
<feature type="compositionally biased region" description="Polar residues" evidence="1">
    <location>
        <begin position="132"/>
        <end position="147"/>
    </location>
</feature>
<proteinExistence type="predicted"/>
<keyword evidence="3" id="KW-1185">Reference proteome</keyword>
<protein>
    <submittedName>
        <fullName evidence="2">Uncharacterized protein</fullName>
    </submittedName>
</protein>
<comment type="caution">
    <text evidence="2">The sequence shown here is derived from an EMBL/GenBank/DDBJ whole genome shotgun (WGS) entry which is preliminary data.</text>
</comment>
<feature type="compositionally biased region" description="Basic residues" evidence="1">
    <location>
        <begin position="119"/>
        <end position="131"/>
    </location>
</feature>
<sequence length="161" mass="18049">MAGSREVQIHGRKFRARAMDRVRAVDFNLPAKACWAEDEIRGRMGVRGLAATPCWQPQGRPRPGRGTSKSAVEKSGAGQRPAVELARRRRRAAQNARDDGRFAGSRNSRSKIPDSRAARGTKRRVSRHARVSRTSMSQSKSRLTTGSREARIRGRRFWARA</sequence>
<evidence type="ECO:0000256" key="1">
    <source>
        <dbReference type="SAM" id="MobiDB-lite"/>
    </source>
</evidence>
<reference evidence="2 3" key="1">
    <citation type="submission" date="2021-08" db="EMBL/GenBank/DDBJ databases">
        <title>Draft Genome Sequence of Phanerochaete sordida strain YK-624.</title>
        <authorList>
            <person name="Mori T."/>
            <person name="Dohra H."/>
            <person name="Suzuki T."/>
            <person name="Kawagishi H."/>
            <person name="Hirai H."/>
        </authorList>
    </citation>
    <scope>NUCLEOTIDE SEQUENCE [LARGE SCALE GENOMIC DNA]</scope>
    <source>
        <strain evidence="2 3">YK-624</strain>
    </source>
</reference>
<evidence type="ECO:0000313" key="3">
    <source>
        <dbReference type="Proteomes" id="UP000703269"/>
    </source>
</evidence>
<gene>
    <name evidence="2" type="ORF">PsYK624_173080</name>
</gene>
<feature type="region of interest" description="Disordered" evidence="1">
    <location>
        <begin position="51"/>
        <end position="161"/>
    </location>
</feature>
<dbReference type="EMBL" id="BPQB01000294">
    <property type="protein sequence ID" value="GJF01003.1"/>
    <property type="molecule type" value="Genomic_DNA"/>
</dbReference>
<name>A0A9P3GSY2_9APHY</name>
<accession>A0A9P3GSY2</accession>
<dbReference type="Proteomes" id="UP000703269">
    <property type="component" value="Unassembled WGS sequence"/>
</dbReference>